<dbReference type="EMBL" id="BK059100">
    <property type="protein sequence ID" value="DAE29868.1"/>
    <property type="molecule type" value="Genomic_DNA"/>
</dbReference>
<proteinExistence type="predicted"/>
<reference evidence="1" key="1">
    <citation type="journal article" date="2021" name="Proc. Natl. Acad. Sci. U.S.A.">
        <title>A Catalog of Tens of Thousands of Viruses from Human Metagenomes Reveals Hidden Associations with Chronic Diseases.</title>
        <authorList>
            <person name="Tisza M.J."/>
            <person name="Buck C.B."/>
        </authorList>
    </citation>
    <scope>NUCLEOTIDE SEQUENCE</scope>
    <source>
        <strain evidence="1">CtqEG8</strain>
    </source>
</reference>
<organism evidence="1">
    <name type="scientific">virus sp. ctqEG8</name>
    <dbReference type="NCBI Taxonomy" id="2827998"/>
    <lineage>
        <taxon>Viruses</taxon>
    </lineage>
</organism>
<evidence type="ECO:0000313" key="1">
    <source>
        <dbReference type="EMBL" id="DAE29868.1"/>
    </source>
</evidence>
<name>A0A8S5RFV4_9VIRU</name>
<accession>A0A8S5RFV4</accession>
<sequence length="125" mass="14134">MREAVYKGWLPQALAMGVGYDTFWSLNPLLLQPFFDAFKVKTELQFETSNVAAWLNGMYVAYALGASFGKKSYPEKPLNLNLTTTPEEEKTKKMNADAARFYAWSLEWNKMIKAKHKKEGGGVDG</sequence>
<protein>
    <submittedName>
        <fullName evidence="1">Uncharacterized protein</fullName>
    </submittedName>
</protein>